<evidence type="ECO:0000313" key="3">
    <source>
        <dbReference type="Proteomes" id="UP000228934"/>
    </source>
</evidence>
<gene>
    <name evidence="2" type="ORF">AB205_0127330</name>
</gene>
<organism evidence="2 3">
    <name type="scientific">Aquarana catesbeiana</name>
    <name type="common">American bullfrog</name>
    <name type="synonym">Rana catesbeiana</name>
    <dbReference type="NCBI Taxonomy" id="8400"/>
    <lineage>
        <taxon>Eukaryota</taxon>
        <taxon>Metazoa</taxon>
        <taxon>Chordata</taxon>
        <taxon>Craniata</taxon>
        <taxon>Vertebrata</taxon>
        <taxon>Euteleostomi</taxon>
        <taxon>Amphibia</taxon>
        <taxon>Batrachia</taxon>
        <taxon>Anura</taxon>
        <taxon>Neobatrachia</taxon>
        <taxon>Ranoidea</taxon>
        <taxon>Ranidae</taxon>
        <taxon>Aquarana</taxon>
    </lineage>
</organism>
<dbReference type="Proteomes" id="UP000228934">
    <property type="component" value="Unassembled WGS sequence"/>
</dbReference>
<evidence type="ECO:0000313" key="2">
    <source>
        <dbReference type="EMBL" id="PIO25510.1"/>
    </source>
</evidence>
<keyword evidence="3" id="KW-1185">Reference proteome</keyword>
<dbReference type="EMBL" id="KV946353">
    <property type="protein sequence ID" value="PIO25510.1"/>
    <property type="molecule type" value="Genomic_DNA"/>
</dbReference>
<accession>A0A2G9RCB6</accession>
<dbReference type="AlphaFoldDB" id="A0A2G9RCB6"/>
<feature type="region of interest" description="Disordered" evidence="1">
    <location>
        <begin position="34"/>
        <end position="53"/>
    </location>
</feature>
<protein>
    <submittedName>
        <fullName evidence="2">Uncharacterized protein</fullName>
    </submittedName>
</protein>
<proteinExistence type="predicted"/>
<name>A0A2G9RCB6_AQUCT</name>
<evidence type="ECO:0000256" key="1">
    <source>
        <dbReference type="SAM" id="MobiDB-lite"/>
    </source>
</evidence>
<reference evidence="3" key="1">
    <citation type="journal article" date="2017" name="Nat. Commun.">
        <title>The North American bullfrog draft genome provides insight into hormonal regulation of long noncoding RNA.</title>
        <authorList>
            <person name="Hammond S.A."/>
            <person name="Warren R.L."/>
            <person name="Vandervalk B.P."/>
            <person name="Kucuk E."/>
            <person name="Khan H."/>
            <person name="Gibb E.A."/>
            <person name="Pandoh P."/>
            <person name="Kirk H."/>
            <person name="Zhao Y."/>
            <person name="Jones M."/>
            <person name="Mungall A.J."/>
            <person name="Coope R."/>
            <person name="Pleasance S."/>
            <person name="Moore R.A."/>
            <person name="Holt R.A."/>
            <person name="Round J.M."/>
            <person name="Ohora S."/>
            <person name="Walle B.V."/>
            <person name="Veldhoen N."/>
            <person name="Helbing C.C."/>
            <person name="Birol I."/>
        </authorList>
    </citation>
    <scope>NUCLEOTIDE SEQUENCE [LARGE SCALE GENOMIC DNA]</scope>
</reference>
<sequence>MHACYALYTLRMRETPPTPDVFSSVFPSPWPFDAEGRAHGGDKAGACRQQQQRLKPGATNIPIQEDI</sequence>